<feature type="region of interest" description="Disordered" evidence="1">
    <location>
        <begin position="1"/>
        <end position="21"/>
    </location>
</feature>
<organism evidence="2">
    <name type="scientific">Gordonia sp. MP11Mi</name>
    <dbReference type="NCBI Taxonomy" id="3022769"/>
    <lineage>
        <taxon>Bacteria</taxon>
        <taxon>Bacillati</taxon>
        <taxon>Actinomycetota</taxon>
        <taxon>Actinomycetes</taxon>
        <taxon>Mycobacteriales</taxon>
        <taxon>Gordoniaceae</taxon>
        <taxon>Gordonia</taxon>
    </lineage>
</organism>
<accession>A0AA97CV79</accession>
<sequence length="111" mass="11807">MSGVTMSSLLNKIDSSSGDQGSRFVIHKVPLQPVVSLPDSQQVVGPVCGEAVRGNPSQTQLWLGVYPARTVSPDVLKAKAHTDQGIAFNKPLRDAVPECTGTVVTIRVDRP</sequence>
<evidence type="ECO:0000313" key="2">
    <source>
        <dbReference type="EMBL" id="WOC11686.1"/>
    </source>
</evidence>
<dbReference type="EMBL" id="CP128986">
    <property type="protein sequence ID" value="WOC11686.1"/>
    <property type="molecule type" value="Genomic_DNA"/>
</dbReference>
<proteinExistence type="predicted"/>
<name>A0AA97CV79_9ACTN</name>
<protein>
    <submittedName>
        <fullName evidence="2">Uncharacterized protein</fullName>
    </submittedName>
</protein>
<reference evidence="2" key="1">
    <citation type="submission" date="2023-06" db="EMBL/GenBank/DDBJ databases">
        <title>Gordonia sp. nov. and Pseudochrobactrum sp. nov., two species isolated from the burying beetle Nicrophorus vespilloides.</title>
        <authorList>
            <person name="Poehlein A."/>
            <person name="Guzman J."/>
            <person name="Daniel R."/>
            <person name="Vilcinskas A."/>
        </authorList>
    </citation>
    <scope>NUCLEOTIDE SEQUENCE</scope>
    <source>
        <strain evidence="2">MP11Mi</strain>
    </source>
</reference>
<feature type="compositionally biased region" description="Polar residues" evidence="1">
    <location>
        <begin position="1"/>
        <end position="20"/>
    </location>
</feature>
<dbReference type="AlphaFoldDB" id="A0AA97CV79"/>
<evidence type="ECO:0000256" key="1">
    <source>
        <dbReference type="SAM" id="MobiDB-lite"/>
    </source>
</evidence>
<gene>
    <name evidence="2" type="ORF">MP11Mi_07630</name>
</gene>